<keyword evidence="3" id="KW-0812">Transmembrane</keyword>
<evidence type="ECO:0000256" key="2">
    <source>
        <dbReference type="ARBA" id="ARBA00010904"/>
    </source>
</evidence>
<protein>
    <recommendedName>
        <fullName evidence="7">MICOS complex subunit</fullName>
    </recommendedName>
</protein>
<gene>
    <name evidence="9" type="ORF">RIMI_LOCUS5637064</name>
</gene>
<keyword evidence="10" id="KW-1185">Reference proteome</keyword>
<dbReference type="Proteomes" id="UP001176940">
    <property type="component" value="Unassembled WGS sequence"/>
</dbReference>
<evidence type="ECO:0000256" key="4">
    <source>
        <dbReference type="ARBA" id="ARBA00022989"/>
    </source>
</evidence>
<evidence type="ECO:0000256" key="8">
    <source>
        <dbReference type="SAM" id="MobiDB-lite"/>
    </source>
</evidence>
<comment type="function">
    <text evidence="7">Component of the MICOS complex, a large protein complex of the mitochondrial inner membrane that plays crucial roles in the maintenance of crista junctions, inner membrane architecture, and formation of contact sites to the outer membrane.</text>
</comment>
<keyword evidence="4" id="KW-1133">Transmembrane helix</keyword>
<sequence>MVSKMLKVAAVPVGLVVSSYGLYAVSDREAKGDRLNPHQNACTSVRNGVEETIQFGKGECSAEDSRCASLAVLLHTFSTECKNGEESYGNLLEQFKSSSPICKLGDSFVYLKNPPPEFLPRVGIISVSGLAGLVLARRGSRLKKLVYPTGLAALGASVCYPAHAVIFAKVTGKKLYSAGHWTYDGVSSLWRTKPQNEVAMPVRSEDTKEALREEDRGAAESPAEHREPTSSPAPPSSSLPIDPAEPSATSVPT</sequence>
<evidence type="ECO:0000313" key="10">
    <source>
        <dbReference type="Proteomes" id="UP001176940"/>
    </source>
</evidence>
<evidence type="ECO:0000256" key="7">
    <source>
        <dbReference type="RuleBase" id="RU363021"/>
    </source>
</evidence>
<name>A0ABN9L5L4_9NEOB</name>
<comment type="subcellular location">
    <subcellularLocation>
        <location evidence="7">Mitochondrion inner membrane</location>
    </subcellularLocation>
    <subcellularLocation>
        <location evidence="1">Mitochondrion membrane</location>
    </subcellularLocation>
</comment>
<evidence type="ECO:0000256" key="1">
    <source>
        <dbReference type="ARBA" id="ARBA00004325"/>
    </source>
</evidence>
<evidence type="ECO:0000256" key="5">
    <source>
        <dbReference type="ARBA" id="ARBA00023128"/>
    </source>
</evidence>
<comment type="subunit">
    <text evidence="7">Component of the mitochondrial contact site and cristae organizing system (MICOS) complex.</text>
</comment>
<dbReference type="InterPro" id="IPR019166">
    <property type="entry name" value="MIC26/MIC27"/>
</dbReference>
<accession>A0ABN9L5L4</accession>
<dbReference type="InterPro" id="IPR033182">
    <property type="entry name" value="MIC26/MIC27_animal"/>
</dbReference>
<dbReference type="EMBL" id="CAUEEQ010009749">
    <property type="protein sequence ID" value="CAJ0933729.1"/>
    <property type="molecule type" value="Genomic_DNA"/>
</dbReference>
<proteinExistence type="inferred from homology"/>
<dbReference type="Pfam" id="PF09769">
    <property type="entry name" value="ApoO"/>
    <property type="match status" value="1"/>
</dbReference>
<feature type="non-terminal residue" evidence="9">
    <location>
        <position position="253"/>
    </location>
</feature>
<comment type="similarity">
    <text evidence="2">Belongs to the apolipoprotein O/MICOS complex subunit Mic27 family.</text>
</comment>
<evidence type="ECO:0000256" key="6">
    <source>
        <dbReference type="ARBA" id="ARBA00023136"/>
    </source>
</evidence>
<keyword evidence="5 7" id="KW-0496">Mitochondrion</keyword>
<organism evidence="9 10">
    <name type="scientific">Ranitomeya imitator</name>
    <name type="common">mimic poison frog</name>
    <dbReference type="NCBI Taxonomy" id="111125"/>
    <lineage>
        <taxon>Eukaryota</taxon>
        <taxon>Metazoa</taxon>
        <taxon>Chordata</taxon>
        <taxon>Craniata</taxon>
        <taxon>Vertebrata</taxon>
        <taxon>Euteleostomi</taxon>
        <taxon>Amphibia</taxon>
        <taxon>Batrachia</taxon>
        <taxon>Anura</taxon>
        <taxon>Neobatrachia</taxon>
        <taxon>Hyloidea</taxon>
        <taxon>Dendrobatidae</taxon>
        <taxon>Dendrobatinae</taxon>
        <taxon>Ranitomeya</taxon>
    </lineage>
</organism>
<feature type="compositionally biased region" description="Basic and acidic residues" evidence="8">
    <location>
        <begin position="203"/>
        <end position="228"/>
    </location>
</feature>
<keyword evidence="6" id="KW-0472">Membrane</keyword>
<keyword evidence="7" id="KW-0999">Mitochondrion inner membrane</keyword>
<dbReference type="PANTHER" id="PTHR14564">
    <property type="entry name" value="MICOS COMPLEX SUBUNIT MIC26 / MIC27 FAMILY MEMBER"/>
    <property type="match status" value="1"/>
</dbReference>
<evidence type="ECO:0000313" key="9">
    <source>
        <dbReference type="EMBL" id="CAJ0933729.1"/>
    </source>
</evidence>
<comment type="caution">
    <text evidence="9">The sequence shown here is derived from an EMBL/GenBank/DDBJ whole genome shotgun (WGS) entry which is preliminary data.</text>
</comment>
<reference evidence="9" key="1">
    <citation type="submission" date="2023-07" db="EMBL/GenBank/DDBJ databases">
        <authorList>
            <person name="Stuckert A."/>
        </authorList>
    </citation>
    <scope>NUCLEOTIDE SEQUENCE</scope>
</reference>
<feature type="region of interest" description="Disordered" evidence="8">
    <location>
        <begin position="199"/>
        <end position="253"/>
    </location>
</feature>
<evidence type="ECO:0000256" key="3">
    <source>
        <dbReference type="ARBA" id="ARBA00022692"/>
    </source>
</evidence>